<feature type="transmembrane region" description="Helical" evidence="8">
    <location>
        <begin position="222"/>
        <end position="242"/>
    </location>
</feature>
<dbReference type="InterPro" id="IPR018456">
    <property type="entry name" value="PTR2_symporter_CS"/>
</dbReference>
<keyword evidence="5 8" id="KW-0472">Membrane</keyword>
<evidence type="ECO:0000256" key="7">
    <source>
        <dbReference type="SAM" id="MobiDB-lite"/>
    </source>
</evidence>
<evidence type="ECO:0000256" key="8">
    <source>
        <dbReference type="SAM" id="Phobius"/>
    </source>
</evidence>
<dbReference type="Proteomes" id="UP000283090">
    <property type="component" value="Unassembled WGS sequence"/>
</dbReference>
<feature type="transmembrane region" description="Helical" evidence="8">
    <location>
        <begin position="166"/>
        <end position="187"/>
    </location>
</feature>
<comment type="caution">
    <text evidence="9">The sequence shown here is derived from an EMBL/GenBank/DDBJ whole genome shotgun (WGS) entry which is preliminary data.</text>
</comment>
<dbReference type="OrthoDB" id="8904098at2759"/>
<dbReference type="InterPro" id="IPR000109">
    <property type="entry name" value="POT_fam"/>
</dbReference>
<evidence type="ECO:0000256" key="2">
    <source>
        <dbReference type="ARBA" id="ARBA00005982"/>
    </source>
</evidence>
<dbReference type="InterPro" id="IPR036259">
    <property type="entry name" value="MFS_trans_sf"/>
</dbReference>
<dbReference type="PROSITE" id="PS01023">
    <property type="entry name" value="PTR2_2"/>
    <property type="match status" value="1"/>
</dbReference>
<evidence type="ECO:0000313" key="10">
    <source>
        <dbReference type="Proteomes" id="UP000283090"/>
    </source>
</evidence>
<dbReference type="GO" id="GO:0006857">
    <property type="term" value="P:oligopeptide transport"/>
    <property type="evidence" value="ECO:0007669"/>
    <property type="project" value="InterPro"/>
</dbReference>
<feature type="region of interest" description="Disordered" evidence="7">
    <location>
        <begin position="1"/>
        <end position="35"/>
    </location>
</feature>
<evidence type="ECO:0000256" key="6">
    <source>
        <dbReference type="RuleBase" id="RU003755"/>
    </source>
</evidence>
<dbReference type="RefSeq" id="XP_067485754.1">
    <property type="nucleotide sequence ID" value="XM_067637802.1"/>
</dbReference>
<keyword evidence="6" id="KW-0813">Transport</keyword>
<evidence type="ECO:0000313" key="9">
    <source>
        <dbReference type="EMBL" id="RVD80210.1"/>
    </source>
</evidence>
<sequence>MDTFASGTPSNPGSDDVALLPPESEKLEVEVETESEDYPELTVEEKATRRYVAENPPLSAWLVAIIELCERFSYYGCQGLFQNFIQRPYNGREGPGALGLGQHGATDLGTFFQFWCYVTPIFGAIVADQYLGKYKTIVYFCMVYIVGLIVLFVTSLPLSLQAGSGLGGFICAIILIGLGTGGIKANASPLIAEQYTRNKMAVKTLPSGERVIHDSELTIQRIYMGFYLSVNVGSLSVLATPYMQYKLSWSFSSAYLLCLCMFFVGFVALVLGRKTYVDRPPKGSIITDAFKAL</sequence>
<evidence type="ECO:0000256" key="3">
    <source>
        <dbReference type="ARBA" id="ARBA00022692"/>
    </source>
</evidence>
<dbReference type="SUPFAM" id="SSF103473">
    <property type="entry name" value="MFS general substrate transporter"/>
    <property type="match status" value="1"/>
</dbReference>
<dbReference type="Gene3D" id="1.20.1250.20">
    <property type="entry name" value="MFS general substrate transporter like domains"/>
    <property type="match status" value="1"/>
</dbReference>
<dbReference type="PANTHER" id="PTHR11654">
    <property type="entry name" value="OLIGOPEPTIDE TRANSPORTER-RELATED"/>
    <property type="match status" value="1"/>
</dbReference>
<keyword evidence="4 8" id="KW-1133">Transmembrane helix</keyword>
<accession>A0A436ZMW9</accession>
<keyword evidence="10" id="KW-1185">Reference proteome</keyword>
<evidence type="ECO:0000256" key="1">
    <source>
        <dbReference type="ARBA" id="ARBA00004141"/>
    </source>
</evidence>
<dbReference type="AlphaFoldDB" id="A0A436ZMW9"/>
<protein>
    <recommendedName>
        <fullName evidence="11">Major facilitator superfamily (MFS) profile domain-containing protein</fullName>
    </recommendedName>
</protein>
<feature type="compositionally biased region" description="Polar residues" evidence="7">
    <location>
        <begin position="1"/>
        <end position="13"/>
    </location>
</feature>
<name>A0A436ZMW9_ARTFL</name>
<dbReference type="GeneID" id="93590426"/>
<keyword evidence="3 6" id="KW-0812">Transmembrane</keyword>
<proteinExistence type="inferred from homology"/>
<dbReference type="GO" id="GO:0016020">
    <property type="term" value="C:membrane"/>
    <property type="evidence" value="ECO:0007669"/>
    <property type="project" value="UniProtKB-SubCell"/>
</dbReference>
<evidence type="ECO:0008006" key="11">
    <source>
        <dbReference type="Google" id="ProtNLM"/>
    </source>
</evidence>
<gene>
    <name evidence="9" type="ORF">DFL_008115</name>
</gene>
<evidence type="ECO:0000256" key="5">
    <source>
        <dbReference type="ARBA" id="ARBA00023136"/>
    </source>
</evidence>
<dbReference type="Pfam" id="PF00854">
    <property type="entry name" value="PTR2"/>
    <property type="match status" value="1"/>
</dbReference>
<evidence type="ECO:0000256" key="4">
    <source>
        <dbReference type="ARBA" id="ARBA00022989"/>
    </source>
</evidence>
<dbReference type="EMBL" id="SAEB01000012">
    <property type="protein sequence ID" value="RVD80210.1"/>
    <property type="molecule type" value="Genomic_DNA"/>
</dbReference>
<dbReference type="VEuPathDB" id="FungiDB:DFL_008115"/>
<dbReference type="STRING" id="97331.A0A436ZMW9"/>
<comment type="subcellular location">
    <subcellularLocation>
        <location evidence="1 6">Membrane</location>
        <topology evidence="1 6">Multi-pass membrane protein</topology>
    </subcellularLocation>
</comment>
<reference evidence="9 10" key="1">
    <citation type="submission" date="2019-01" db="EMBL/GenBank/DDBJ databases">
        <title>Intercellular communication is required for trap formation in the nematode-trapping fungus Duddingtonia flagrans.</title>
        <authorList>
            <person name="Youssar L."/>
            <person name="Wernet V."/>
            <person name="Hensel N."/>
            <person name="Hildebrandt H.-G."/>
            <person name="Fischer R."/>
        </authorList>
    </citation>
    <scope>NUCLEOTIDE SEQUENCE [LARGE SCALE GENOMIC DNA]</scope>
    <source>
        <strain evidence="9 10">CBS H-5679</strain>
    </source>
</reference>
<dbReference type="GO" id="GO:0022857">
    <property type="term" value="F:transmembrane transporter activity"/>
    <property type="evidence" value="ECO:0007669"/>
    <property type="project" value="InterPro"/>
</dbReference>
<comment type="similarity">
    <text evidence="2 6">Belongs to the major facilitator superfamily. Proton-dependent oligopeptide transporter (POT/PTR) (TC 2.A.17) family.</text>
</comment>
<feature type="transmembrane region" description="Helical" evidence="8">
    <location>
        <begin position="137"/>
        <end position="160"/>
    </location>
</feature>
<organism evidence="9 10">
    <name type="scientific">Arthrobotrys flagrans</name>
    <name type="common">Nematode-trapping fungus</name>
    <name type="synonym">Trichothecium flagrans</name>
    <dbReference type="NCBI Taxonomy" id="97331"/>
    <lineage>
        <taxon>Eukaryota</taxon>
        <taxon>Fungi</taxon>
        <taxon>Dikarya</taxon>
        <taxon>Ascomycota</taxon>
        <taxon>Pezizomycotina</taxon>
        <taxon>Orbiliomycetes</taxon>
        <taxon>Orbiliales</taxon>
        <taxon>Orbiliaceae</taxon>
        <taxon>Arthrobotrys</taxon>
    </lineage>
</organism>
<feature type="transmembrane region" description="Helical" evidence="8">
    <location>
        <begin position="254"/>
        <end position="272"/>
    </location>
</feature>